<keyword evidence="1" id="KW-1133">Transmembrane helix</keyword>
<keyword evidence="1" id="KW-0812">Transmembrane</keyword>
<evidence type="ECO:0000313" key="2">
    <source>
        <dbReference type="EMBL" id="EAY27363.1"/>
    </source>
</evidence>
<accession>A1ZQJ1</accession>
<keyword evidence="3" id="KW-1185">Reference proteome</keyword>
<feature type="transmembrane region" description="Helical" evidence="1">
    <location>
        <begin position="94"/>
        <end position="114"/>
    </location>
</feature>
<reference evidence="2 3" key="1">
    <citation type="submission" date="2007-01" db="EMBL/GenBank/DDBJ databases">
        <authorList>
            <person name="Haygood M."/>
            <person name="Podell S."/>
            <person name="Anderson C."/>
            <person name="Hopkinson B."/>
            <person name="Roe K."/>
            <person name="Barbeau K."/>
            <person name="Gaasterland T."/>
            <person name="Ferriera S."/>
            <person name="Johnson J."/>
            <person name="Kravitz S."/>
            <person name="Beeson K."/>
            <person name="Sutton G."/>
            <person name="Rogers Y.-H."/>
            <person name="Friedman R."/>
            <person name="Frazier M."/>
            <person name="Venter J.C."/>
        </authorList>
    </citation>
    <scope>NUCLEOTIDE SEQUENCE [LARGE SCALE GENOMIC DNA]</scope>
    <source>
        <strain evidence="2 3">ATCC 23134</strain>
    </source>
</reference>
<keyword evidence="1" id="KW-0472">Membrane</keyword>
<dbReference type="Proteomes" id="UP000004095">
    <property type="component" value="Unassembled WGS sequence"/>
</dbReference>
<comment type="caution">
    <text evidence="2">The sequence shown here is derived from an EMBL/GenBank/DDBJ whole genome shotgun (WGS) entry which is preliminary data.</text>
</comment>
<dbReference type="eggNOG" id="ENOG5033E3S">
    <property type="taxonomic scope" value="Bacteria"/>
</dbReference>
<evidence type="ECO:0000313" key="3">
    <source>
        <dbReference type="Proteomes" id="UP000004095"/>
    </source>
</evidence>
<protein>
    <recommendedName>
        <fullName evidence="4">Zinc-finger domain-containing protein</fullName>
    </recommendedName>
</protein>
<dbReference type="InterPro" id="IPR041916">
    <property type="entry name" value="Anti_sigma_zinc_sf"/>
</dbReference>
<dbReference type="OrthoDB" id="978166at2"/>
<dbReference type="AlphaFoldDB" id="A1ZQJ1"/>
<evidence type="ECO:0000256" key="1">
    <source>
        <dbReference type="SAM" id="Phobius"/>
    </source>
</evidence>
<name>A1ZQJ1_MICM2</name>
<evidence type="ECO:0008006" key="4">
    <source>
        <dbReference type="Google" id="ProtNLM"/>
    </source>
</evidence>
<gene>
    <name evidence="2" type="ORF">M23134_08315</name>
</gene>
<dbReference type="RefSeq" id="WP_002699738.1">
    <property type="nucleotide sequence ID" value="NZ_AAWS01000024.1"/>
</dbReference>
<dbReference type="EMBL" id="AAWS01000024">
    <property type="protein sequence ID" value="EAY27363.1"/>
    <property type="molecule type" value="Genomic_DNA"/>
</dbReference>
<dbReference type="Gene3D" id="1.10.10.1320">
    <property type="entry name" value="Anti-sigma factor, zinc-finger domain"/>
    <property type="match status" value="1"/>
</dbReference>
<organism evidence="2 3">
    <name type="scientific">Microscilla marina ATCC 23134</name>
    <dbReference type="NCBI Taxonomy" id="313606"/>
    <lineage>
        <taxon>Bacteria</taxon>
        <taxon>Pseudomonadati</taxon>
        <taxon>Bacteroidota</taxon>
        <taxon>Cytophagia</taxon>
        <taxon>Cytophagales</taxon>
        <taxon>Microscillaceae</taxon>
        <taxon>Microscilla</taxon>
    </lineage>
</organism>
<proteinExistence type="predicted"/>
<sequence>MNHKSYTPDEATLMAYFYDELKGAERQQVEAYLVENPEAQATLEEMRSTQSIMGKLSDKEAGQPLILIDENNAFAATPIAQTPAPKAKLMTMGFARTLIGVAAAIVLVFLMGALTNLQIKSGNEGLAISFGKEATQPTVKPRKVPPTIINKGIDRQEVEKLLSAYMASYGDSLSDKLGGLENKIVRQNQRLKALPTRKKVASNQRFSITEVQMMLDNLKKDHLKTMVDLIRLSNKNQKDYVGRAIADYARYVDDQRESDLKNIHLSIRTLADNTNSKQLQSDRLLAKVIEKVNRKSAVDDVTKR</sequence>